<protein>
    <submittedName>
        <fullName evidence="2">Uncharacterized protein</fullName>
    </submittedName>
</protein>
<reference evidence="2 3" key="1">
    <citation type="submission" date="2014-01" db="EMBL/GenBank/DDBJ databases">
        <authorList>
            <person name="Dobos K."/>
            <person name="Lenaerts A."/>
            <person name="Ordway D."/>
            <person name="DeGroote M.A."/>
            <person name="Parker T."/>
            <person name="Sizemore C."/>
            <person name="Tallon L.J."/>
            <person name="Sadzewicz L.K."/>
            <person name="Sengamalay N."/>
            <person name="Fraser C.M."/>
            <person name="Hine E."/>
            <person name="Shefchek K.A."/>
            <person name="Das S.P."/>
            <person name="Tettelin H."/>
        </authorList>
    </citation>
    <scope>NUCLEOTIDE SEQUENCE [LARGE SCALE GENOMIC DNA]</scope>
    <source>
        <strain evidence="2 3">Harvey</strain>
    </source>
</reference>
<keyword evidence="3" id="KW-1185">Reference proteome</keyword>
<evidence type="ECO:0000313" key="2">
    <source>
        <dbReference type="EMBL" id="EUA87654.1"/>
    </source>
</evidence>
<comment type="caution">
    <text evidence="2">The sequence shown here is derived from an EMBL/GenBank/DDBJ whole genome shotgun (WGS) entry which is preliminary data.</text>
</comment>
<proteinExistence type="predicted"/>
<dbReference type="EMBL" id="JAOL01000158">
    <property type="protein sequence ID" value="EUA87654.1"/>
    <property type="molecule type" value="Genomic_DNA"/>
</dbReference>
<name>A0ABP3A9T3_MYCUL</name>
<gene>
    <name evidence="2" type="ORF">I551_5883</name>
</gene>
<evidence type="ECO:0000256" key="1">
    <source>
        <dbReference type="SAM" id="MobiDB-lite"/>
    </source>
</evidence>
<sequence length="43" mass="4547">MAEDGDLLVDEEVVEVVGEVTTCSGTTTRRPAPSKAPKISQTE</sequence>
<dbReference type="Proteomes" id="UP000020681">
    <property type="component" value="Unassembled WGS sequence"/>
</dbReference>
<accession>A0ABP3A9T3</accession>
<evidence type="ECO:0000313" key="3">
    <source>
        <dbReference type="Proteomes" id="UP000020681"/>
    </source>
</evidence>
<organism evidence="2 3">
    <name type="scientific">Mycobacterium ulcerans str. Harvey</name>
    <dbReference type="NCBI Taxonomy" id="1299332"/>
    <lineage>
        <taxon>Bacteria</taxon>
        <taxon>Bacillati</taxon>
        <taxon>Actinomycetota</taxon>
        <taxon>Actinomycetes</taxon>
        <taxon>Mycobacteriales</taxon>
        <taxon>Mycobacteriaceae</taxon>
        <taxon>Mycobacterium</taxon>
        <taxon>Mycobacterium ulcerans group</taxon>
    </lineage>
</organism>
<feature type="region of interest" description="Disordered" evidence="1">
    <location>
        <begin position="22"/>
        <end position="43"/>
    </location>
</feature>